<dbReference type="InterPro" id="IPR013083">
    <property type="entry name" value="Znf_RING/FYVE/PHD"/>
</dbReference>
<feature type="region of interest" description="Disordered" evidence="10">
    <location>
        <begin position="237"/>
        <end position="262"/>
    </location>
</feature>
<gene>
    <name evidence="14" type="ORF">Tsubulata_018061</name>
</gene>
<feature type="compositionally biased region" description="Basic residues" evidence="10">
    <location>
        <begin position="126"/>
        <end position="136"/>
    </location>
</feature>
<dbReference type="PROSITE" id="PS50089">
    <property type="entry name" value="ZF_RING_2"/>
    <property type="match status" value="1"/>
</dbReference>
<dbReference type="PROSITE" id="PS50172">
    <property type="entry name" value="BRCT"/>
    <property type="match status" value="2"/>
</dbReference>
<feature type="domain" description="PHD-type" evidence="13">
    <location>
        <begin position="629"/>
        <end position="749"/>
    </location>
</feature>
<reference evidence="14" key="1">
    <citation type="submission" date="2022-02" db="EMBL/GenBank/DDBJ databases">
        <authorList>
            <person name="Henning P.M."/>
            <person name="McCubbin A.G."/>
            <person name="Shore J.S."/>
        </authorList>
    </citation>
    <scope>NUCLEOTIDE SEQUENCE</scope>
    <source>
        <strain evidence="14">F60SS</strain>
        <tissue evidence="14">Leaves</tissue>
    </source>
</reference>
<dbReference type="SMART" id="SM00292">
    <property type="entry name" value="BRCT"/>
    <property type="match status" value="2"/>
</dbReference>
<keyword evidence="3" id="KW-0677">Repeat</keyword>
<dbReference type="AlphaFoldDB" id="A0A9Q0F514"/>
<keyword evidence="5 9" id="KW-0863">Zinc-finger</keyword>
<dbReference type="Gene3D" id="3.30.40.10">
    <property type="entry name" value="Zinc/RING finger domain, C3HC4 (zinc finger)"/>
    <property type="match status" value="2"/>
</dbReference>
<dbReference type="PANTHER" id="PTHR13763">
    <property type="entry name" value="BREAST CANCER TYPE 1 SUSCEPTIBILITY PROTEIN BRCA1"/>
    <property type="match status" value="1"/>
</dbReference>
<reference evidence="14" key="2">
    <citation type="journal article" date="2023" name="Plants (Basel)">
        <title>Annotation of the Turnera subulata (Passifloraceae) Draft Genome Reveals the S-Locus Evolved after the Divergence of Turneroideae from Passifloroideae in a Stepwise Manner.</title>
        <authorList>
            <person name="Henning P.M."/>
            <person name="Roalson E.H."/>
            <person name="Mir W."/>
            <person name="McCubbin A.G."/>
            <person name="Shore J.S."/>
        </authorList>
    </citation>
    <scope>NUCLEOTIDE SEQUENCE</scope>
    <source>
        <strain evidence="14">F60SS</strain>
    </source>
</reference>
<evidence type="ECO:0008006" key="16">
    <source>
        <dbReference type="Google" id="ProtNLM"/>
    </source>
</evidence>
<evidence type="ECO:0000256" key="6">
    <source>
        <dbReference type="ARBA" id="ARBA00022833"/>
    </source>
</evidence>
<dbReference type="PIRSF" id="PIRSF001734">
    <property type="entry name" value="BRCA1"/>
    <property type="match status" value="1"/>
</dbReference>
<dbReference type="InterPro" id="IPR001841">
    <property type="entry name" value="Znf_RING"/>
</dbReference>
<dbReference type="PROSITE" id="PS00518">
    <property type="entry name" value="ZF_RING_1"/>
    <property type="match status" value="1"/>
</dbReference>
<dbReference type="InterPro" id="IPR036420">
    <property type="entry name" value="BRCT_dom_sf"/>
</dbReference>
<accession>A0A9Q0F514</accession>
<evidence type="ECO:0000256" key="8">
    <source>
        <dbReference type="ARBA" id="ARBA00023242"/>
    </source>
</evidence>
<dbReference type="InterPro" id="IPR017907">
    <property type="entry name" value="Znf_RING_CS"/>
</dbReference>
<dbReference type="InterPro" id="IPR001357">
    <property type="entry name" value="BRCT_dom"/>
</dbReference>
<dbReference type="Proteomes" id="UP001141552">
    <property type="component" value="Unassembled WGS sequence"/>
</dbReference>
<dbReference type="Pfam" id="PF13771">
    <property type="entry name" value="zf-HC5HC2H"/>
    <property type="match status" value="1"/>
</dbReference>
<evidence type="ECO:0000259" key="13">
    <source>
        <dbReference type="PROSITE" id="PS51805"/>
    </source>
</evidence>
<comment type="caution">
    <text evidence="14">The sequence shown here is derived from an EMBL/GenBank/DDBJ whole genome shotgun (WGS) entry which is preliminary data.</text>
</comment>
<dbReference type="SUPFAM" id="SSF52113">
    <property type="entry name" value="BRCT domain"/>
    <property type="match status" value="2"/>
</dbReference>
<feature type="region of interest" description="Disordered" evidence="10">
    <location>
        <begin position="336"/>
        <end position="358"/>
    </location>
</feature>
<dbReference type="FunFam" id="3.30.40.10:FF:000310">
    <property type="entry name" value="Breast cancer associated RING 1"/>
    <property type="match status" value="1"/>
</dbReference>
<feature type="domain" description="BRCT" evidence="12">
    <location>
        <begin position="907"/>
        <end position="1021"/>
    </location>
</feature>
<dbReference type="GO" id="GO:0005634">
    <property type="term" value="C:nucleus"/>
    <property type="evidence" value="ECO:0007669"/>
    <property type="project" value="UniProtKB-SubCell"/>
</dbReference>
<proteinExistence type="predicted"/>
<evidence type="ECO:0000256" key="3">
    <source>
        <dbReference type="ARBA" id="ARBA00022737"/>
    </source>
</evidence>
<dbReference type="GO" id="GO:0045944">
    <property type="term" value="P:positive regulation of transcription by RNA polymerase II"/>
    <property type="evidence" value="ECO:0007669"/>
    <property type="project" value="TreeGrafter"/>
</dbReference>
<dbReference type="GO" id="GO:0000724">
    <property type="term" value="P:double-strand break repair via homologous recombination"/>
    <property type="evidence" value="ECO:0007669"/>
    <property type="project" value="TreeGrafter"/>
</dbReference>
<evidence type="ECO:0000256" key="2">
    <source>
        <dbReference type="ARBA" id="ARBA00022723"/>
    </source>
</evidence>
<dbReference type="EMBL" id="JAKUCV010007233">
    <property type="protein sequence ID" value="KAJ4824240.1"/>
    <property type="molecule type" value="Genomic_DNA"/>
</dbReference>
<dbReference type="Pfam" id="PF00533">
    <property type="entry name" value="BRCT"/>
    <property type="match status" value="1"/>
</dbReference>
<keyword evidence="8" id="KW-0539">Nucleus</keyword>
<comment type="subcellular location">
    <subcellularLocation>
        <location evidence="1">Nucleus</location>
    </subcellularLocation>
</comment>
<dbReference type="SUPFAM" id="SSF57850">
    <property type="entry name" value="RING/U-box"/>
    <property type="match status" value="1"/>
</dbReference>
<dbReference type="GO" id="GO:0008270">
    <property type="term" value="F:zinc ion binding"/>
    <property type="evidence" value="ECO:0007669"/>
    <property type="project" value="UniProtKB-KW"/>
</dbReference>
<evidence type="ECO:0000313" key="14">
    <source>
        <dbReference type="EMBL" id="KAJ4824240.1"/>
    </source>
</evidence>
<dbReference type="PANTHER" id="PTHR13763:SF0">
    <property type="entry name" value="BREAST CANCER TYPE 1 SUSCEPTIBILITY PROTEIN"/>
    <property type="match status" value="1"/>
</dbReference>
<keyword evidence="15" id="KW-1185">Reference proteome</keyword>
<dbReference type="PROSITE" id="PS51805">
    <property type="entry name" value="EPHD"/>
    <property type="match status" value="1"/>
</dbReference>
<keyword evidence="4" id="KW-0227">DNA damage</keyword>
<evidence type="ECO:0000313" key="15">
    <source>
        <dbReference type="Proteomes" id="UP001141552"/>
    </source>
</evidence>
<dbReference type="GO" id="GO:0004842">
    <property type="term" value="F:ubiquitin-protein transferase activity"/>
    <property type="evidence" value="ECO:0007669"/>
    <property type="project" value="TreeGrafter"/>
</dbReference>
<evidence type="ECO:0000259" key="12">
    <source>
        <dbReference type="PROSITE" id="PS50172"/>
    </source>
</evidence>
<dbReference type="FunFam" id="3.30.40.10:FF:000352">
    <property type="entry name" value="Breast cancer associated RING 1"/>
    <property type="match status" value="1"/>
</dbReference>
<evidence type="ECO:0000256" key="9">
    <source>
        <dbReference type="PROSITE-ProRule" id="PRU00175"/>
    </source>
</evidence>
<dbReference type="SMART" id="SM00184">
    <property type="entry name" value="RING"/>
    <property type="match status" value="1"/>
</dbReference>
<dbReference type="OrthoDB" id="2384350at2759"/>
<organism evidence="14 15">
    <name type="scientific">Turnera subulata</name>
    <dbReference type="NCBI Taxonomy" id="218843"/>
    <lineage>
        <taxon>Eukaryota</taxon>
        <taxon>Viridiplantae</taxon>
        <taxon>Streptophyta</taxon>
        <taxon>Embryophyta</taxon>
        <taxon>Tracheophyta</taxon>
        <taxon>Spermatophyta</taxon>
        <taxon>Magnoliopsida</taxon>
        <taxon>eudicotyledons</taxon>
        <taxon>Gunneridae</taxon>
        <taxon>Pentapetalae</taxon>
        <taxon>rosids</taxon>
        <taxon>fabids</taxon>
        <taxon>Malpighiales</taxon>
        <taxon>Passifloraceae</taxon>
        <taxon>Turnera</taxon>
    </lineage>
</organism>
<feature type="region of interest" description="Disordered" evidence="10">
    <location>
        <begin position="430"/>
        <end position="474"/>
    </location>
</feature>
<feature type="region of interest" description="Disordered" evidence="10">
    <location>
        <begin position="95"/>
        <end position="198"/>
    </location>
</feature>
<keyword evidence="2" id="KW-0479">Metal-binding</keyword>
<dbReference type="Gene3D" id="3.40.50.10190">
    <property type="entry name" value="BRCT domain"/>
    <property type="match status" value="2"/>
</dbReference>
<keyword evidence="7" id="KW-0234">DNA repair</keyword>
<sequence length="1021" mass="112693">MGDPAHLEKMGRELKCPICLSLLNSAVSLNCNHVFCNECVVKSMKSESNCPVCKVPYRRREIRAAPHMDNLVSIYKSMELASGFNIFVTQNATSTKLPGEPKEVGDDANCGKQDVGVRTTEDKVVGRSKRKGKRKNDKSNEEIPGSVTEKPSFPAKKRVQVPKYPLSETTMLPQEKGRGPSGSVKDGLKNSSQGPRENLVVNEEGKPALSPFFWLRDEDVEKPSQSSYVDQLLEITPPNVPTFSDMKDSDDENHSKTSPTGVCEQSNVADLFDSELFEWTQRPCSPEIFPSPVKMPESKLSLQSSNTNEDPTTDNEKYINTEQGTHVLNKVLPGESSMRASSNDNPIGCNESKKRGRSKMMLKKCAKKNQDSDFDIPVDSNVEARTTEREAEGNKCGSLNLEKINKRTKKAGLGTPATEANQNAEMIATEFAAPSSEKQDDDEDLKMKRTRKTRAKISPQCQTNQSSRSKRRKITSSAINMSGDNNATHNHRGENADLQVSILSDHGVAGRHISAVNPTPCKNGKEVKSVLTSESNQESRYRKHKKVSFNSNSEDGIATVHHQECNGDVSAIGTQVLEKVDNLSPEEKEFTVEAQGCFDARINGNPVTSGGKCKGNAATLSCRKTQANKIQCAFCLSSEETEASGEMVHYCNGRPVAADSNDGHKMIHSHKNCTEWAPNVYFEGDIAINLEAELARSRRITCCCCGLKGAALGCYEKTCRRSFHVTCAKSTPQCRWDCENFVMLCPLHVSSKLPNENAGSQKRKKRCIPKGQTHIESNQVLASGINTFTSWGSNETRKKLAICCSALTVGEKEMVSEFEKLSGITVLKNWDLSVTHVIASTDGNGSCRRTLKILMGILEGKWILNVEWVRACMKAKRLVPEEQYEITADIHGIRDGPRLGRLRLLNKDPKIFEGYKFYFMGDFIASYKGYIQDLLISGGGTVLHRKPISESRPLLSSSAPSTFIIYSLELPDKCDSKKKNTILNQRRADAEALANATGARAVSNSWVLNSIAACKWQNLAE</sequence>
<feature type="domain" description="RING-type" evidence="11">
    <location>
        <begin position="16"/>
        <end position="54"/>
    </location>
</feature>
<evidence type="ECO:0000256" key="1">
    <source>
        <dbReference type="ARBA" id="ARBA00004123"/>
    </source>
</evidence>
<evidence type="ECO:0000256" key="7">
    <source>
        <dbReference type="ARBA" id="ARBA00023204"/>
    </source>
</evidence>
<dbReference type="InterPro" id="IPR034732">
    <property type="entry name" value="EPHD"/>
</dbReference>
<evidence type="ECO:0000256" key="5">
    <source>
        <dbReference type="ARBA" id="ARBA00022771"/>
    </source>
</evidence>
<protein>
    <recommendedName>
        <fullName evidence="16">RING-type E3 ubiquitin transferase BRCA1</fullName>
    </recommendedName>
</protein>
<dbReference type="FunFam" id="3.40.50.10190:FF:000006">
    <property type="entry name" value="Breast cancer type 1 susceptibility protein homolog"/>
    <property type="match status" value="1"/>
</dbReference>
<feature type="domain" description="BRCT" evidence="12">
    <location>
        <begin position="811"/>
        <end position="886"/>
    </location>
</feature>
<keyword evidence="6" id="KW-0862">Zinc</keyword>
<name>A0A9Q0F514_9ROSI</name>
<evidence type="ECO:0000259" key="11">
    <source>
        <dbReference type="PROSITE" id="PS50089"/>
    </source>
</evidence>
<dbReference type="Pfam" id="PF13923">
    <property type="entry name" value="zf-C3HC4_2"/>
    <property type="match status" value="1"/>
</dbReference>
<evidence type="ECO:0000256" key="4">
    <source>
        <dbReference type="ARBA" id="ARBA00022763"/>
    </source>
</evidence>
<dbReference type="CDD" id="cd17734">
    <property type="entry name" value="BRCT_Bard1_rpt1"/>
    <property type="match status" value="1"/>
</dbReference>
<dbReference type="InterPro" id="IPR031099">
    <property type="entry name" value="BRCA1-associated"/>
</dbReference>
<evidence type="ECO:0000256" key="10">
    <source>
        <dbReference type="SAM" id="MobiDB-lite"/>
    </source>
</evidence>